<dbReference type="Proteomes" id="UP001341135">
    <property type="component" value="Chromosome"/>
</dbReference>
<dbReference type="EMBL" id="AP028907">
    <property type="protein sequence ID" value="BES82100.1"/>
    <property type="molecule type" value="Genomic_DNA"/>
</dbReference>
<evidence type="ECO:0000313" key="2">
    <source>
        <dbReference type="Proteomes" id="UP001341135"/>
    </source>
</evidence>
<evidence type="ECO:0000313" key="1">
    <source>
        <dbReference type="EMBL" id="BES82100.1"/>
    </source>
</evidence>
<proteinExistence type="predicted"/>
<protein>
    <recommendedName>
        <fullName evidence="3">PIN domain-containing protein</fullName>
    </recommendedName>
</protein>
<reference evidence="1 2" key="1">
    <citation type="submission" date="2023-09" db="EMBL/GenBank/DDBJ databases">
        <title>Pyrofollis japonicus gen. nov. sp. nov., a novel member of the family Pyrodictiaceae isolated from the Iheya North hydrothermal field.</title>
        <authorList>
            <person name="Miyazaki U."/>
            <person name="Sanari M."/>
            <person name="Tame A."/>
            <person name="Kitajima M."/>
            <person name="Okamoto A."/>
            <person name="Sawayama S."/>
            <person name="Miyazaki J."/>
            <person name="Takai K."/>
            <person name="Nakagawa S."/>
        </authorList>
    </citation>
    <scope>NUCLEOTIDE SEQUENCE [LARGE SCALE GENOMIC DNA]</scope>
    <source>
        <strain evidence="1 2">AV2</strain>
    </source>
</reference>
<sequence>MLIVASKCRSEATIYRATRVLYLTGEEVNDLQRILSGSQAGIAAGNQQQAGAGARSREAKTKPEYAVVFDQMYKGFADILAREITSPSLEFHEILGRGISEPLKAGERIYRQPARDDYDILKLLETLANQYRGGVLFFTGDKKLANQARLVPGVHVEYMPPGEVAGKEMALKLMAQRIMNWMNRGTDSRQA</sequence>
<keyword evidence="2" id="KW-1185">Reference proteome</keyword>
<organism evidence="1 2">
    <name type="scientific">Pyrodictium abyssi</name>
    <dbReference type="NCBI Taxonomy" id="54256"/>
    <lineage>
        <taxon>Archaea</taxon>
        <taxon>Thermoproteota</taxon>
        <taxon>Thermoprotei</taxon>
        <taxon>Desulfurococcales</taxon>
        <taxon>Pyrodictiaceae</taxon>
        <taxon>Pyrodictium</taxon>
    </lineage>
</organism>
<gene>
    <name evidence="1" type="ORF">PABY_16670</name>
</gene>
<evidence type="ECO:0008006" key="3">
    <source>
        <dbReference type="Google" id="ProtNLM"/>
    </source>
</evidence>
<name>A0ABN6ZTN6_9CREN</name>
<accession>A0ABN6ZTN6</accession>